<evidence type="ECO:0000313" key="11">
    <source>
        <dbReference type="EMBL" id="NEA27369.1"/>
    </source>
</evidence>
<dbReference type="SMART" id="SM01294">
    <property type="entry name" value="PKS_PP_betabranch"/>
    <property type="match status" value="2"/>
</dbReference>
<evidence type="ECO:0000259" key="8">
    <source>
        <dbReference type="PROSITE" id="PS50075"/>
    </source>
</evidence>
<dbReference type="GO" id="GO:0031177">
    <property type="term" value="F:phosphopantetheine binding"/>
    <property type="evidence" value="ECO:0007669"/>
    <property type="project" value="InterPro"/>
</dbReference>
<dbReference type="InterPro" id="IPR001227">
    <property type="entry name" value="Ac_transferase_dom_sf"/>
</dbReference>
<dbReference type="SMART" id="SM00827">
    <property type="entry name" value="PKS_AT"/>
    <property type="match status" value="2"/>
</dbReference>
<reference evidence="11 12" key="1">
    <citation type="submission" date="2020-01" db="EMBL/GenBank/DDBJ databases">
        <title>Insect and environment-associated Actinomycetes.</title>
        <authorList>
            <person name="Currrie C."/>
            <person name="Chevrette M."/>
            <person name="Carlson C."/>
            <person name="Stubbendieck R."/>
            <person name="Wendt-Pienkowski E."/>
        </authorList>
    </citation>
    <scope>NUCLEOTIDE SEQUENCE [LARGE SCALE GENOMIC DNA]</scope>
    <source>
        <strain evidence="11 12">SID10258</strain>
    </source>
</reference>
<dbReference type="Pfam" id="PF16197">
    <property type="entry name" value="KAsynt_C_assoc"/>
    <property type="match status" value="2"/>
</dbReference>
<evidence type="ECO:0000259" key="10">
    <source>
        <dbReference type="PROSITE" id="PS52019"/>
    </source>
</evidence>
<dbReference type="Pfam" id="PF08659">
    <property type="entry name" value="KR"/>
    <property type="match status" value="2"/>
</dbReference>
<keyword evidence="1" id="KW-0596">Phosphopantetheine</keyword>
<name>A0A6L9QPE7_9ACTN</name>
<dbReference type="FunFam" id="1.10.1200.10:FF:000007">
    <property type="entry name" value="Probable polyketide synthase pks17"/>
    <property type="match status" value="2"/>
</dbReference>
<dbReference type="InterPro" id="IPR036291">
    <property type="entry name" value="NAD(P)-bd_dom_sf"/>
</dbReference>
<dbReference type="PROSITE" id="PS52019">
    <property type="entry name" value="PKS_MFAS_DH"/>
    <property type="match status" value="2"/>
</dbReference>
<feature type="domain" description="Carrier" evidence="8">
    <location>
        <begin position="3105"/>
        <end position="3180"/>
    </location>
</feature>
<dbReference type="SMART" id="SM00826">
    <property type="entry name" value="PKS_DH"/>
    <property type="match status" value="2"/>
</dbReference>
<dbReference type="Pfam" id="PF02801">
    <property type="entry name" value="Ketoacyl-synt_C"/>
    <property type="match status" value="2"/>
</dbReference>
<dbReference type="Gene3D" id="3.40.47.10">
    <property type="match status" value="2"/>
</dbReference>
<dbReference type="InterPro" id="IPR042104">
    <property type="entry name" value="PKS_dehydratase_sf"/>
</dbReference>
<accession>A0A6L9QPE7</accession>
<dbReference type="FunFam" id="3.40.47.10:FF:000019">
    <property type="entry name" value="Polyketide synthase type I"/>
    <property type="match status" value="1"/>
</dbReference>
<feature type="active site" description="Proton acceptor; for dehydratase activity" evidence="6">
    <location>
        <position position="2379"/>
    </location>
</feature>
<dbReference type="InterPro" id="IPR049900">
    <property type="entry name" value="PKS_mFAS_DH"/>
</dbReference>
<dbReference type="SUPFAM" id="SSF53901">
    <property type="entry name" value="Thiolase-like"/>
    <property type="match status" value="2"/>
</dbReference>
<feature type="active site" description="Proton donor; for dehydratase activity" evidence="6">
    <location>
        <position position="833"/>
    </location>
</feature>
<dbReference type="InterPro" id="IPR050091">
    <property type="entry name" value="PKS_NRPS_Biosynth_Enz"/>
</dbReference>
<feature type="domain" description="PKS/mFAS DH" evidence="10">
    <location>
        <begin position="634"/>
        <end position="916"/>
    </location>
</feature>
<dbReference type="EMBL" id="JAAGLI010000914">
    <property type="protein sequence ID" value="NEA27369.1"/>
    <property type="molecule type" value="Genomic_DNA"/>
</dbReference>
<evidence type="ECO:0000256" key="5">
    <source>
        <dbReference type="ARBA" id="ARBA00023315"/>
    </source>
</evidence>
<dbReference type="InterPro" id="IPR016039">
    <property type="entry name" value="Thiolase-like"/>
</dbReference>
<dbReference type="Gene3D" id="3.40.50.720">
    <property type="entry name" value="NAD(P)-binding Rossmann-like Domain"/>
    <property type="match status" value="2"/>
</dbReference>
<dbReference type="InterPro" id="IPR016036">
    <property type="entry name" value="Malonyl_transacylase_ACP-bd"/>
</dbReference>
<dbReference type="InterPro" id="IPR013968">
    <property type="entry name" value="PKS_KR"/>
</dbReference>
<dbReference type="Pfam" id="PF22953">
    <property type="entry name" value="SpnB_Rossmann"/>
    <property type="match status" value="2"/>
</dbReference>
<feature type="region of interest" description="C-terminal hotdog fold" evidence="6">
    <location>
        <begin position="2487"/>
        <end position="2620"/>
    </location>
</feature>
<feature type="domain" description="PKS/mFAS DH" evidence="10">
    <location>
        <begin position="2347"/>
        <end position="2620"/>
    </location>
</feature>
<dbReference type="Pfam" id="PF00109">
    <property type="entry name" value="ketoacyl-synt"/>
    <property type="match status" value="1"/>
</dbReference>
<dbReference type="InterPro" id="IPR014030">
    <property type="entry name" value="Ketoacyl_synth_N"/>
</dbReference>
<dbReference type="InterPro" id="IPR032821">
    <property type="entry name" value="PKS_assoc"/>
</dbReference>
<feature type="compositionally biased region" description="Basic and acidic residues" evidence="7">
    <location>
        <begin position="3083"/>
        <end position="3095"/>
    </location>
</feature>
<dbReference type="InterPro" id="IPR020806">
    <property type="entry name" value="PKS_PP-bd"/>
</dbReference>
<evidence type="ECO:0000259" key="9">
    <source>
        <dbReference type="PROSITE" id="PS52004"/>
    </source>
</evidence>
<proteinExistence type="predicted"/>
<dbReference type="PROSITE" id="PS00012">
    <property type="entry name" value="PHOSPHOPANTETHEINE"/>
    <property type="match status" value="2"/>
</dbReference>
<keyword evidence="4" id="KW-0511">Multifunctional enzyme</keyword>
<dbReference type="SUPFAM" id="SSF47336">
    <property type="entry name" value="ACP-like"/>
    <property type="match status" value="2"/>
</dbReference>
<dbReference type="CDD" id="cd08956">
    <property type="entry name" value="KR_3_FAS_SDR_x"/>
    <property type="match status" value="2"/>
</dbReference>
<dbReference type="PANTHER" id="PTHR43775">
    <property type="entry name" value="FATTY ACID SYNTHASE"/>
    <property type="match status" value="1"/>
</dbReference>
<dbReference type="InterPro" id="IPR020841">
    <property type="entry name" value="PKS_Beta-ketoAc_synthase_dom"/>
</dbReference>
<dbReference type="SMART" id="SM00825">
    <property type="entry name" value="PKS_KS"/>
    <property type="match status" value="2"/>
</dbReference>
<feature type="region of interest" description="Disordered" evidence="7">
    <location>
        <begin position="3079"/>
        <end position="3099"/>
    </location>
</feature>
<dbReference type="SUPFAM" id="SSF55048">
    <property type="entry name" value="Probable ACP-binding domain of malonyl-CoA ACP transacylase"/>
    <property type="match status" value="2"/>
</dbReference>
<dbReference type="Proteomes" id="UP000475532">
    <property type="component" value="Unassembled WGS sequence"/>
</dbReference>
<evidence type="ECO:0000313" key="12">
    <source>
        <dbReference type="Proteomes" id="UP000475532"/>
    </source>
</evidence>
<dbReference type="SUPFAM" id="SSF51735">
    <property type="entry name" value="NAD(P)-binding Rossmann-fold domains"/>
    <property type="match status" value="4"/>
</dbReference>
<dbReference type="SMART" id="SM00822">
    <property type="entry name" value="PKS_KR"/>
    <property type="match status" value="2"/>
</dbReference>
<dbReference type="PANTHER" id="PTHR43775:SF51">
    <property type="entry name" value="INACTIVE PHENOLPHTHIOCEROL SYNTHESIS POLYKETIDE SYNTHASE TYPE I PKS1-RELATED"/>
    <property type="match status" value="1"/>
</dbReference>
<feature type="active site" description="Proton donor; for dehydratase activity" evidence="6">
    <location>
        <position position="2548"/>
    </location>
</feature>
<dbReference type="Pfam" id="PF00550">
    <property type="entry name" value="PP-binding"/>
    <property type="match status" value="2"/>
</dbReference>
<dbReference type="InterPro" id="IPR016035">
    <property type="entry name" value="Acyl_Trfase/lysoPLipase"/>
</dbReference>
<sequence length="3254" mass="339387">MLAVVRGSAVNQDGASNGLTAPNGPSQQRVIRAALADADLDVGDVDVVEGHGTGTVLGDPIEAQALLATYGAGRDGEPLWLGSLKSNVGHTQAAAGVGGVMKMIQAMRHGVMPQTLHVEAPSSKVDWSSGSVSLLTEARPWPETSRPRRAAVSSFGISGTNAHVIVEQAPADREPGEPGEPVRGPVAWVVSGASGSALRAQAQRLAEHLGRRPGLDVRDVGSTLASRPVFEHRAVVVGADRDELLAGITALTEDTPAPGVVSGQAADGKTVFVFPGQGAQWLGMGRGLYAAFPQFAEAFDEVLAVLERHGFEALREVLWGEDDEVLRRTEFAQPLLFAVGVALARTLDGWGLAPDLVIGHSVGEFAAAHVAGVLTLEDAARLVAARARLMQALPEGGAMVAIRASEAEVGPLLAKGVDVAAVNGPKAVVISGAGPEVSEVVERAEATGFKTEQLRVSHAFHSALMEPMLEEFERAAGEVAVGSALIPVLSNVTGGVAGDDFGSAAYWVRHVREAVRFADGIKAAAADGGRRFVVLGPDGGLTNLITQCVESGGIEAGPVVAALRRNRPEVTAVLTGLAEVFAAGVPVDWRGVFTAMGGRWADLPTYAFQHERYWLETPLPSGDVGGAGLEVVEHPLLGAAVRVPGTGQVVLTGRLSLRGQPWLADHAIFGRVTVPGTVFVELLACAGGQVGCPGVRELTFEAPLVLPEGTGVDVSVLIASAEEAEPGARAVSIHSRPVDADGAEWTLHARALLTVDEEPVGDDEPAQWPPAGAEPVDVARGYAELAERGYGYGPAFRAARALWRRGDEVFAEVAAPQGGLDTTGFGVHPALLDAVVHAARLVPDGGGPLGGGEGVALPFAWEGVRLGVAGESVLRARIAPAGRPGAVSVSVVDAVGRPVVSVRSFVTRPVSARELGAVSGRGLYEVVWSSVPAEGDGREAEWRDWPDAVGDGVSEAGVVVAEIGPFSGQTTQGVRAATGRVLEMVQAWLAARRPGVLVLVTRGAVALPGEDVADLAGAAAWGLVRSAQSEHPGRFALVDIDEASDTRSLRNLVGSAVAAGEPQITVRSGAVRVARLAKAADPGVGEDVSGGTVVVTGGIGGLGALVARRLVEGYGVGRVVLVSRRGLAAPGAEELRRELTGAGAQADVVACDMSNREAVMELIAGIGDRFPLMGVVHAAGVLDDGVVESLSPERLEPVLAAKADAAWFLHEATRDLDLKMFVMFSSIAGTAGAPGQANYAAANAFLDGLAAHRRAAGLAGVAVAWGPWSESGGMADRLGTADAARVEREGLRPLLPEDGLALFDAATGHPAAQVVAARWDTGALRTRAGAGLLPPLLSGLVPAVPRSAGGSGAELRRRMTDLDDAERRRVMLEVVQGQVALVLGHTSGDQVDPDTSFEKLGLDSLTALQVRNQLTAVSGLRLPATLVFDYPTPAKTAEFMDGLLAPEPATERSDAAPAAVNAAEPVAVVGIGCRFPGGVVSPSGLWDLVASGGAGVSEFPEDRGWDVEELFDPDPDAVGKSYVRAGGFLEDVAGFDAAFFGISPREAVAMDPQQRLLLEVVWEALEDAGIDPAALRGSRTGVFAGVFGQDYGLTARANGGPGDVEGHMTGVLGSVVSGRVAYVLGLEGPAVSVDTACSSSLVALHLAVQSLRAGECDLAVVGGVTVMSSPSPFVEFSRQRGLAPDGRCKSFADSADGTVWGEGVGVVVLERLPDARERRRRVVGLVRGSAVNQDGASNGLTAPNGPSQQRVIQAALTSAGLGAGDVDVVEGHGTGTVLGDPIEVQALQATYGAGRAGEPLWLGSLKSNIGHTQAAAGVGGVIKMIQAMRHGIMPPTLHVDAPSGKVDWTPGSVRILTEARSWPEVPRPRRAAVSSFGISGTNAHVILEQAPPDREPTEGYEPSGPVAWVVSGASVSVLRAQAERLAEHVDQRPDLDIRDVGYTLASRPLFEHRAVVIGGDRDELLAGITALAEDRPAPGVVSGQAANGKTVFVFPGQGAQWLGMGRELYGAFPQFALAFDEVLAVLERYGSEELRAVLWGGDERALRRTEFAQPLLFATGVALARTLQEWGLAPDLVIGHSVGEFAAAHVAGMLKLEDAARLVAARARLMQAFPEGGAMVAVRAGEAEVSPLLVEGADIAAVNSPMSVVVSGIESAVLQTTVHAEAAGFKTERLAVSHAFHSALMEPMLEEFAAEAAQLSVTEPRIPVLANTAGDDFGSPAYWVRHVREAVRFADGIQAAADNGGRRFIVLGPDGGLTNLITQNLDAQAERFVTAPALRKKTSEAMSLMAVLATMHTAGANVRWQALLTGARQVDLPTYAFQHRRYWLASSPGTGDVSGVGQRAAEHPLFGAVVALPDSGGVVLTGRLSVKDQPWLVDHTIFGRVLVPSTAFADLVLCAGDRVGCELLDELVLHAPLPLPRRGGVQIRTSVGAPDEHSRRPVKIHSCAEDAPLDADWTLHATGTLAPSDPIDDDPLPGWEVWPPQDTVVVDPDELYTRMEAAGLAYGPGFRALRAVWRRGDDLFAEVELDGEQVRAAGRFGLHPALFDAALHPLWLLREGAELPFAYSGVRLHASEASALRVRLGVGGGAASLEAVDGAGRPVLTIDSVSTRPVSEQQIREGEDDSAADLLLSVEWVARPENGALPEMPARVAILGADPDGRLGDLPVAELRNCPDWDALTAELDTGWTPDLVITLPDTDLSDEGMVASVYAATGRMLALLQRWLAEERLDGARLVMTTRGATGNDGRLAAASSWGLARSAQSEHPGRFVLIDLDETARADVLARAIAVATARDEPQLAIRDGEIRVPRLVRAEGDRKPAAASIDGTVLITGGIGALGRSVARHLVREHGAGDLVLLARRSTAAEDAADLVAEMDGAAKVTVLSCDVADRDDLARLLAELDAEGRRPTVVVHAAGALDDGIIQSLDPQRLGTVLRPKVDGAWNLHEATRGMDLSAFVLFSSAASAFGGPGQGNYAAANAFLDALARHRQATGLPATSIAWGMWEEDTGMAGRLSAGDRARMRRSGLLPLSPAAGLRAFDVARTGERPFVVAVPIDTASLRARAEVPALFRTLIRPARPIAGGREPDGRGGLRERLAGLPPTEQSRLLQDLARTEIALVLGHAGPDDIGTDQAFSDLGFDSLAAVELRNRLNSRTGQRLPATLAFDYPSLGALTGYLLTRLTDGAATTPSSATDERERSVREALNALPYDRLRQLGIVDLLTGYTEGTAAGTDVPDDAGIAEMDVDELIGIVDRE</sequence>
<protein>
    <submittedName>
        <fullName evidence="11">SDR family NAD(P)-dependent oxidoreductase</fullName>
    </submittedName>
</protein>
<dbReference type="GO" id="GO:0004312">
    <property type="term" value="F:fatty acid synthase activity"/>
    <property type="evidence" value="ECO:0007669"/>
    <property type="project" value="TreeGrafter"/>
</dbReference>
<dbReference type="PROSITE" id="PS50075">
    <property type="entry name" value="CARRIER"/>
    <property type="match status" value="2"/>
</dbReference>
<organism evidence="11 12">
    <name type="scientific">Actinomadura bangladeshensis</name>
    <dbReference type="NCBI Taxonomy" id="453573"/>
    <lineage>
        <taxon>Bacteria</taxon>
        <taxon>Bacillati</taxon>
        <taxon>Actinomycetota</taxon>
        <taxon>Actinomycetes</taxon>
        <taxon>Streptosporangiales</taxon>
        <taxon>Thermomonosporaceae</taxon>
        <taxon>Actinomadura</taxon>
    </lineage>
</organism>
<dbReference type="InterPro" id="IPR014043">
    <property type="entry name" value="Acyl_transferase_dom"/>
</dbReference>
<dbReference type="FunFam" id="3.40.366.10:FF:000002">
    <property type="entry name" value="Probable polyketide synthase 2"/>
    <property type="match status" value="1"/>
</dbReference>
<dbReference type="Pfam" id="PF00698">
    <property type="entry name" value="Acyl_transf_1"/>
    <property type="match status" value="2"/>
</dbReference>
<dbReference type="Gene3D" id="3.40.366.10">
    <property type="entry name" value="Malonyl-Coenzyme A Acyl Carrier Protein, domain 2"/>
    <property type="match status" value="2"/>
</dbReference>
<dbReference type="InterPro" id="IPR006162">
    <property type="entry name" value="Ppantetheine_attach_site"/>
</dbReference>
<dbReference type="PROSITE" id="PS00606">
    <property type="entry name" value="KS3_1"/>
    <property type="match status" value="1"/>
</dbReference>
<dbReference type="Gene3D" id="1.10.1200.10">
    <property type="entry name" value="ACP-like"/>
    <property type="match status" value="2"/>
</dbReference>
<dbReference type="Pfam" id="PF14765">
    <property type="entry name" value="PS-DH"/>
    <property type="match status" value="2"/>
</dbReference>
<dbReference type="GO" id="GO:0006633">
    <property type="term" value="P:fatty acid biosynthetic process"/>
    <property type="evidence" value="ECO:0007669"/>
    <property type="project" value="InterPro"/>
</dbReference>
<feature type="region of interest" description="C-terminal hotdog fold" evidence="6">
    <location>
        <begin position="773"/>
        <end position="916"/>
    </location>
</feature>
<feature type="domain" description="Ketosynthase family 3 (KS3)" evidence="9">
    <location>
        <begin position="1463"/>
        <end position="1889"/>
    </location>
</feature>
<evidence type="ECO:0000256" key="3">
    <source>
        <dbReference type="ARBA" id="ARBA00022679"/>
    </source>
</evidence>
<evidence type="ECO:0000256" key="7">
    <source>
        <dbReference type="SAM" id="MobiDB-lite"/>
    </source>
</evidence>
<dbReference type="InterPro" id="IPR036736">
    <property type="entry name" value="ACP-like_sf"/>
</dbReference>
<dbReference type="PROSITE" id="PS52004">
    <property type="entry name" value="KS3_2"/>
    <property type="match status" value="2"/>
</dbReference>
<dbReference type="InterPro" id="IPR020807">
    <property type="entry name" value="PKS_DH"/>
</dbReference>
<keyword evidence="5" id="KW-0012">Acyltransferase</keyword>
<dbReference type="InterPro" id="IPR049552">
    <property type="entry name" value="PKS_DH_N"/>
</dbReference>
<dbReference type="InterPro" id="IPR014031">
    <property type="entry name" value="Ketoacyl_synth_C"/>
</dbReference>
<dbReference type="InterPro" id="IPR057326">
    <property type="entry name" value="KR_dom"/>
</dbReference>
<evidence type="ECO:0000256" key="2">
    <source>
        <dbReference type="ARBA" id="ARBA00022553"/>
    </source>
</evidence>
<dbReference type="InterPro" id="IPR055123">
    <property type="entry name" value="SpnB-like_Rossmann"/>
</dbReference>
<dbReference type="Pfam" id="PF21089">
    <property type="entry name" value="PKS_DH_N"/>
    <property type="match status" value="2"/>
</dbReference>
<feature type="region of interest" description="N-terminal hotdog fold" evidence="6">
    <location>
        <begin position="634"/>
        <end position="760"/>
    </location>
</feature>
<keyword evidence="2" id="KW-0597">Phosphoprotein</keyword>
<dbReference type="InterPro" id="IPR018201">
    <property type="entry name" value="Ketoacyl_synth_AS"/>
</dbReference>
<comment type="caution">
    <text evidence="11">The sequence shown here is derived from an EMBL/GenBank/DDBJ whole genome shotgun (WGS) entry which is preliminary data.</text>
</comment>
<feature type="region of interest" description="N-terminal hotdog fold" evidence="6">
    <location>
        <begin position="2347"/>
        <end position="2472"/>
    </location>
</feature>
<dbReference type="Gene3D" id="3.10.129.110">
    <property type="entry name" value="Polyketide synthase dehydratase"/>
    <property type="match status" value="2"/>
</dbReference>
<evidence type="ECO:0000256" key="1">
    <source>
        <dbReference type="ARBA" id="ARBA00022450"/>
    </source>
</evidence>
<dbReference type="InterPro" id="IPR009081">
    <property type="entry name" value="PP-bd_ACP"/>
</dbReference>
<dbReference type="SMART" id="SM00823">
    <property type="entry name" value="PKS_PP"/>
    <property type="match status" value="2"/>
</dbReference>
<dbReference type="SUPFAM" id="SSF52151">
    <property type="entry name" value="FabD/lysophospholipase-like"/>
    <property type="match status" value="2"/>
</dbReference>
<feature type="domain" description="Ketosynthase family 3 (KS3)" evidence="9">
    <location>
        <begin position="1"/>
        <end position="168"/>
    </location>
</feature>
<dbReference type="InterPro" id="IPR049551">
    <property type="entry name" value="PKS_DH_C"/>
</dbReference>
<evidence type="ECO:0000256" key="4">
    <source>
        <dbReference type="ARBA" id="ARBA00023268"/>
    </source>
</evidence>
<feature type="active site" description="Proton acceptor; for dehydratase activity" evidence="6">
    <location>
        <position position="666"/>
    </location>
</feature>
<dbReference type="GO" id="GO:0004315">
    <property type="term" value="F:3-oxoacyl-[acyl-carrier-protein] synthase activity"/>
    <property type="evidence" value="ECO:0007669"/>
    <property type="project" value="InterPro"/>
</dbReference>
<keyword evidence="3" id="KW-0808">Transferase</keyword>
<dbReference type="CDD" id="cd00833">
    <property type="entry name" value="PKS"/>
    <property type="match status" value="2"/>
</dbReference>
<evidence type="ECO:0000256" key="6">
    <source>
        <dbReference type="PROSITE-ProRule" id="PRU01363"/>
    </source>
</evidence>
<feature type="domain" description="Carrier" evidence="8">
    <location>
        <begin position="1369"/>
        <end position="1444"/>
    </location>
</feature>
<gene>
    <name evidence="11" type="ORF">G3I70_33455</name>
</gene>
<dbReference type="Gene3D" id="3.30.70.3290">
    <property type="match status" value="2"/>
</dbReference>